<reference evidence="1 2" key="1">
    <citation type="submission" date="2023-04" db="EMBL/GenBank/DDBJ databases">
        <title>Halomonas strains isolated from rhizosphere soil.</title>
        <authorList>
            <person name="Xu L."/>
            <person name="Sun J.-Q."/>
        </authorList>
    </citation>
    <scope>NUCLEOTIDE SEQUENCE [LARGE SCALE GENOMIC DNA]</scope>
    <source>
        <strain evidence="1 2">LN1S58</strain>
    </source>
</reference>
<evidence type="ECO:0000313" key="2">
    <source>
        <dbReference type="Proteomes" id="UP001244242"/>
    </source>
</evidence>
<organism evidence="1 2">
    <name type="scientific">Halomonas kalidii</name>
    <dbReference type="NCBI Taxonomy" id="3043293"/>
    <lineage>
        <taxon>Bacteria</taxon>
        <taxon>Pseudomonadati</taxon>
        <taxon>Pseudomonadota</taxon>
        <taxon>Gammaproteobacteria</taxon>
        <taxon>Oceanospirillales</taxon>
        <taxon>Halomonadaceae</taxon>
        <taxon>Halomonas</taxon>
    </lineage>
</organism>
<protein>
    <submittedName>
        <fullName evidence="1">Uncharacterized protein</fullName>
    </submittedName>
</protein>
<accession>A0ABT6VQ57</accession>
<keyword evidence="2" id="KW-1185">Reference proteome</keyword>
<gene>
    <name evidence="1" type="ORF">QLQ84_20175</name>
</gene>
<evidence type="ECO:0000313" key="1">
    <source>
        <dbReference type="EMBL" id="MDI5936112.1"/>
    </source>
</evidence>
<proteinExistence type="predicted"/>
<dbReference type="RefSeq" id="WP_282723530.1">
    <property type="nucleotide sequence ID" value="NZ_JASCQO010000054.1"/>
</dbReference>
<dbReference type="Proteomes" id="UP001244242">
    <property type="component" value="Unassembled WGS sequence"/>
</dbReference>
<name>A0ABT6VQ57_9GAMM</name>
<dbReference type="EMBL" id="JASCQO010000054">
    <property type="protein sequence ID" value="MDI5936112.1"/>
    <property type="molecule type" value="Genomic_DNA"/>
</dbReference>
<comment type="caution">
    <text evidence="1">The sequence shown here is derived from an EMBL/GenBank/DDBJ whole genome shotgun (WGS) entry which is preliminary data.</text>
</comment>
<sequence length="140" mass="15153">MPPKPILRCELLLKAVPLVVLRFIFFMILGVGSEAGCGDRVTGVASGMRQLLPYGAGNANDCRYERGQNESKALLIGAVIASTDCPQPMGHVSRVVHIVTAVREKSIGIDRAHHERGRQTPGLPEVALAKRRADITTDKQ</sequence>